<evidence type="ECO:0000256" key="3">
    <source>
        <dbReference type="ARBA" id="ARBA00022729"/>
    </source>
</evidence>
<feature type="signal peptide" evidence="5">
    <location>
        <begin position="1"/>
        <end position="27"/>
    </location>
</feature>
<dbReference type="PRINTS" id="PR00337">
    <property type="entry name" value="LEUILEVALBP"/>
</dbReference>
<proteinExistence type="inferred from homology"/>
<dbReference type="Proteomes" id="UP001242045">
    <property type="component" value="Unassembled WGS sequence"/>
</dbReference>
<dbReference type="GO" id="GO:0006865">
    <property type="term" value="P:amino acid transport"/>
    <property type="evidence" value="ECO:0007669"/>
    <property type="project" value="UniProtKB-KW"/>
</dbReference>
<evidence type="ECO:0000259" key="6">
    <source>
        <dbReference type="Pfam" id="PF13458"/>
    </source>
</evidence>
<keyword evidence="2" id="KW-0813">Transport</keyword>
<gene>
    <name evidence="7" type="ORF">J2W31_001931</name>
</gene>
<sequence>MHKFNALAFALVPAVGLLCGAASTASAAPVKIGVLETLSGPQASSGQAYRAAVRYAIDQINAAGGWNGEPVQLLEYDNQGGPAGAADKLKAAAADGVQLIVQGASSAIGGQITEDIRKYNLRNPGKEMVYLNVGAEALELTGEKCNFHHFRFGGDPQVRTKALVSAMKQANALGTKVYSINQNYSWGQDMEKAIADNAAAGGYQVVEKTLHDVNKVQDFAPYVAKIAASKADSVLTGNWSNDLLLLMKASKSAGLKARFGTVYLDQPGNLANAGDLAVGHFVVQTFNPEAGGAEGERFVNDYKAKTGHAPVFIEPQTVFGMAMVADALKRTKPEGGALNVNAFAKALEATTIKTPMGDMSMRAADHQAQLPMVVSTVTKDAKFKVDDTDMGFKPVKRFTAQEASTPAQASCAMKRPG</sequence>
<evidence type="ECO:0000256" key="2">
    <source>
        <dbReference type="ARBA" id="ARBA00022448"/>
    </source>
</evidence>
<accession>A0AAW8CYV4</accession>
<dbReference type="PANTHER" id="PTHR30483:SF37">
    <property type="entry name" value="ABC TRANSPORTER SUBSTRATE-BINDING PROTEIN"/>
    <property type="match status" value="1"/>
</dbReference>
<dbReference type="RefSeq" id="WP_307684600.1">
    <property type="nucleotide sequence ID" value="NZ_JAUSRD010000003.1"/>
</dbReference>
<organism evidence="7 8">
    <name type="scientific">Variovorax boronicumulans</name>
    <dbReference type="NCBI Taxonomy" id="436515"/>
    <lineage>
        <taxon>Bacteria</taxon>
        <taxon>Pseudomonadati</taxon>
        <taxon>Pseudomonadota</taxon>
        <taxon>Betaproteobacteria</taxon>
        <taxon>Burkholderiales</taxon>
        <taxon>Comamonadaceae</taxon>
        <taxon>Variovorax</taxon>
    </lineage>
</organism>
<evidence type="ECO:0000256" key="5">
    <source>
        <dbReference type="SAM" id="SignalP"/>
    </source>
</evidence>
<feature type="chain" id="PRO_5043331106" evidence="5">
    <location>
        <begin position="28"/>
        <end position="417"/>
    </location>
</feature>
<keyword evidence="4" id="KW-0029">Amino-acid transport</keyword>
<comment type="caution">
    <text evidence="7">The sequence shown here is derived from an EMBL/GenBank/DDBJ whole genome shotgun (WGS) entry which is preliminary data.</text>
</comment>
<dbReference type="AlphaFoldDB" id="A0AAW8CYV4"/>
<evidence type="ECO:0000256" key="1">
    <source>
        <dbReference type="ARBA" id="ARBA00010062"/>
    </source>
</evidence>
<dbReference type="InterPro" id="IPR000709">
    <property type="entry name" value="Leu_Ile_Val-bd"/>
</dbReference>
<dbReference type="Pfam" id="PF13458">
    <property type="entry name" value="Peripla_BP_6"/>
    <property type="match status" value="1"/>
</dbReference>
<evidence type="ECO:0000256" key="4">
    <source>
        <dbReference type="ARBA" id="ARBA00022970"/>
    </source>
</evidence>
<dbReference type="InterPro" id="IPR028082">
    <property type="entry name" value="Peripla_BP_I"/>
</dbReference>
<keyword evidence="3 5" id="KW-0732">Signal</keyword>
<comment type="similarity">
    <text evidence="1">Belongs to the leucine-binding protein family.</text>
</comment>
<protein>
    <submittedName>
        <fullName evidence="7">Branched-chain amino acid transport system substrate-binding protein</fullName>
    </submittedName>
</protein>
<reference evidence="7" key="1">
    <citation type="submission" date="2023-07" db="EMBL/GenBank/DDBJ databases">
        <title>Sorghum-associated microbial communities from plants grown in Nebraska, USA.</title>
        <authorList>
            <person name="Schachtman D."/>
        </authorList>
    </citation>
    <scope>NUCLEOTIDE SEQUENCE</scope>
    <source>
        <strain evidence="7">DS3754</strain>
    </source>
</reference>
<dbReference type="InterPro" id="IPR051010">
    <property type="entry name" value="BCAA_transport"/>
</dbReference>
<name>A0AAW8CYV4_9BURK</name>
<feature type="domain" description="Leucine-binding protein" evidence="6">
    <location>
        <begin position="29"/>
        <end position="380"/>
    </location>
</feature>
<evidence type="ECO:0000313" key="8">
    <source>
        <dbReference type="Proteomes" id="UP001242045"/>
    </source>
</evidence>
<evidence type="ECO:0000313" key="7">
    <source>
        <dbReference type="EMBL" id="MDP9892826.1"/>
    </source>
</evidence>
<dbReference type="Gene3D" id="3.40.50.2300">
    <property type="match status" value="2"/>
</dbReference>
<dbReference type="PANTHER" id="PTHR30483">
    <property type="entry name" value="LEUCINE-SPECIFIC-BINDING PROTEIN"/>
    <property type="match status" value="1"/>
</dbReference>
<dbReference type="SUPFAM" id="SSF53822">
    <property type="entry name" value="Periplasmic binding protein-like I"/>
    <property type="match status" value="1"/>
</dbReference>
<dbReference type="CDD" id="cd06329">
    <property type="entry name" value="PBP1_SBP-like"/>
    <property type="match status" value="1"/>
</dbReference>
<dbReference type="EMBL" id="JAUSRD010000003">
    <property type="protein sequence ID" value="MDP9892826.1"/>
    <property type="molecule type" value="Genomic_DNA"/>
</dbReference>
<dbReference type="InterPro" id="IPR028081">
    <property type="entry name" value="Leu-bd"/>
</dbReference>